<protein>
    <submittedName>
        <fullName evidence="1">Uncharacterized protein</fullName>
    </submittedName>
</protein>
<evidence type="ECO:0000313" key="1">
    <source>
        <dbReference type="EMBL" id="RDK39167.1"/>
    </source>
</evidence>
<gene>
    <name evidence="1" type="ORF">M752DRAFT_61395</name>
</gene>
<accession>A0A370PAE4</accession>
<keyword evidence="2" id="KW-1185">Reference proteome</keyword>
<dbReference type="EMBL" id="KZ851862">
    <property type="protein sequence ID" value="RDK39167.1"/>
    <property type="molecule type" value="Genomic_DNA"/>
</dbReference>
<name>A0A370PAE4_ASPPH</name>
<sequence>MRWPLFHCLGGHLFSTFLLLFPFLFLPFFFLAYGMFGIYIHIHFGQYYMTVYALRTSRKTRGQWTRSNGG</sequence>
<organism evidence="1 2">
    <name type="scientific">Aspergillus phoenicis ATCC 13157</name>
    <dbReference type="NCBI Taxonomy" id="1353007"/>
    <lineage>
        <taxon>Eukaryota</taxon>
        <taxon>Fungi</taxon>
        <taxon>Dikarya</taxon>
        <taxon>Ascomycota</taxon>
        <taxon>Pezizomycotina</taxon>
        <taxon>Eurotiomycetes</taxon>
        <taxon>Eurotiomycetidae</taxon>
        <taxon>Eurotiales</taxon>
        <taxon>Aspergillaceae</taxon>
        <taxon>Aspergillus</taxon>
    </lineage>
</organism>
<dbReference type="Proteomes" id="UP000254937">
    <property type="component" value="Unassembled WGS sequence"/>
</dbReference>
<reference evidence="1 2" key="1">
    <citation type="submission" date="2018-07" db="EMBL/GenBank/DDBJ databases">
        <title>Section-level genome sequencing of Aspergillus section Nigri to investigate inter- and intra-species variation.</title>
        <authorList>
            <consortium name="DOE Joint Genome Institute"/>
            <person name="Vesth T.C."/>
            <person name="Nybo J.L."/>
            <person name="Theobald S."/>
            <person name="Frisvad J.C."/>
            <person name="Larsen T.O."/>
            <person name="Nielsen K.F."/>
            <person name="Hoof J.B."/>
            <person name="Brandl J."/>
            <person name="Salamov A."/>
            <person name="Riley R."/>
            <person name="Gladden J.M."/>
            <person name="Phatale P."/>
            <person name="Nielsen M.T."/>
            <person name="Lyhne E.K."/>
            <person name="Kogle M.E."/>
            <person name="Strasser K."/>
            <person name="McDonnell E."/>
            <person name="Barry K."/>
            <person name="Clum A."/>
            <person name="Chen C."/>
            <person name="Nolan M."/>
            <person name="Sandor L."/>
            <person name="Kuo A."/>
            <person name="Lipzen A."/>
            <person name="Hainaut M."/>
            <person name="Drula E."/>
            <person name="Tsang A."/>
            <person name="Magnuson J.K."/>
            <person name="Henrissat B."/>
            <person name="Wiebenga A."/>
            <person name="Simmons B.A."/>
            <person name="Makela M.R."/>
            <person name="De vries R.P."/>
            <person name="Grigoriev I.V."/>
            <person name="Mortensen U.H."/>
            <person name="Baker S.E."/>
            <person name="Andersen M.R."/>
        </authorList>
    </citation>
    <scope>NUCLEOTIDE SEQUENCE [LARGE SCALE GENOMIC DNA]</scope>
    <source>
        <strain evidence="1 2">ATCC 13157</strain>
    </source>
</reference>
<dbReference type="AlphaFoldDB" id="A0A370PAE4"/>
<evidence type="ECO:0000313" key="2">
    <source>
        <dbReference type="Proteomes" id="UP000254937"/>
    </source>
</evidence>
<proteinExistence type="predicted"/>